<evidence type="ECO:0000313" key="2">
    <source>
        <dbReference type="EMBL" id="VFK29325.1"/>
    </source>
</evidence>
<dbReference type="EMBL" id="CAADFM010000082">
    <property type="protein sequence ID" value="VFK13101.1"/>
    <property type="molecule type" value="Genomic_DNA"/>
</dbReference>
<evidence type="ECO:0000313" key="1">
    <source>
        <dbReference type="EMBL" id="VFK13101.1"/>
    </source>
</evidence>
<name>A0A450W846_9GAMM</name>
<sequence>MCSVSRLDAQCISTANSNPNTQMKEKVYIDSTIPSYYFDRRKSLATFTEITRQWWSEMAGEYELSSEAVPQTNNA</sequence>
<dbReference type="EMBL" id="CAADFP010000085">
    <property type="protein sequence ID" value="VFK29325.1"/>
    <property type="molecule type" value="Genomic_DNA"/>
</dbReference>
<organism evidence="1">
    <name type="scientific">Candidatus Kentrum sp. LPFa</name>
    <dbReference type="NCBI Taxonomy" id="2126335"/>
    <lineage>
        <taxon>Bacteria</taxon>
        <taxon>Pseudomonadati</taxon>
        <taxon>Pseudomonadota</taxon>
        <taxon>Gammaproteobacteria</taxon>
        <taxon>Candidatus Kentrum</taxon>
    </lineage>
</organism>
<protein>
    <submittedName>
        <fullName evidence="1">Uncharacterized protein</fullName>
    </submittedName>
</protein>
<reference evidence="1" key="1">
    <citation type="submission" date="2019-02" db="EMBL/GenBank/DDBJ databases">
        <authorList>
            <person name="Gruber-Vodicka R. H."/>
            <person name="Seah K. B. B."/>
        </authorList>
    </citation>
    <scope>NUCLEOTIDE SEQUENCE</scope>
    <source>
        <strain evidence="1">BECK_S312</strain>
        <strain evidence="2">BECK_S426</strain>
    </source>
</reference>
<gene>
    <name evidence="1" type="ORF">BECKLPF1236A_GA0070988_100821</name>
    <name evidence="2" type="ORF">BECKLPF1236C_GA0070990_100852</name>
</gene>
<accession>A0A450W846</accession>
<proteinExistence type="predicted"/>
<dbReference type="AlphaFoldDB" id="A0A450W846"/>